<dbReference type="PANTHER" id="PTHR10887">
    <property type="entry name" value="DNA2/NAM7 HELICASE FAMILY"/>
    <property type="match status" value="1"/>
</dbReference>
<dbReference type="InterPro" id="IPR011009">
    <property type="entry name" value="Kinase-like_dom_sf"/>
</dbReference>
<dbReference type="InterPro" id="IPR041677">
    <property type="entry name" value="DNA2/NAM7_AAA_11"/>
</dbReference>
<proteinExistence type="predicted"/>
<gene>
    <name evidence="3" type="ORF">ACGFYS_21025</name>
</gene>
<dbReference type="RefSeq" id="WP_392883337.1">
    <property type="nucleotide sequence ID" value="NZ_JBICZW010000012.1"/>
</dbReference>
<dbReference type="InterPro" id="IPR045055">
    <property type="entry name" value="DNA2/NAM7-like"/>
</dbReference>
<dbReference type="EMBL" id="JBICZW010000012">
    <property type="protein sequence ID" value="MFG3191410.1"/>
    <property type="molecule type" value="Genomic_DNA"/>
</dbReference>
<dbReference type="InterPro" id="IPR003593">
    <property type="entry name" value="AAA+_ATPase"/>
</dbReference>
<dbReference type="PANTHER" id="PTHR10887:SF495">
    <property type="entry name" value="HELICASE SENATAXIN ISOFORM X1-RELATED"/>
    <property type="match status" value="1"/>
</dbReference>
<feature type="region of interest" description="Disordered" evidence="1">
    <location>
        <begin position="1215"/>
        <end position="1293"/>
    </location>
</feature>
<protein>
    <submittedName>
        <fullName evidence="3">AAA domain-containing protein</fullName>
    </submittedName>
</protein>
<dbReference type="InterPro" id="IPR000719">
    <property type="entry name" value="Prot_kinase_dom"/>
</dbReference>
<sequence length="1293" mass="144644">MVDDLGPEEITDVLKQLFTGPQAVYAPEGKEPYQLDGDVEEVIKGTLIRFVLTHPDPDLQHDREVSLFLRVDGVVGELWEFEVRNLLRLRMLGHPALPVVEDGRFDPSHQVAFIMTRKVGTPLAEQGWSDVRGWATEHPVAAFEQFGLLVDALSQLHGTRIVHRNLTLAALRMTFDEGKESQASLSLARFELSALLNNLLHAISGPKGREMYEEAMRALFHTPPPGIGTAQHLAYIAPETYPSVFGDVRSRRLDHGSTDVFGLGVLGWELFFDSLTDRLPDECAAVEAADPEELPNALLRLHTRMRRELDLDTRLPRHLRTALLSMLDPSPTSRSTSFQASADLQRHWTAISLGLEPADEAADGGGGKRELPRLVAFMPVESVVTIHEARGWTDHRTDTKQGCEELEQFLRTELDQAELIHCPGGAEGYVQDDNRRALAQAEWVLVGTQAVWFCAYLYQDSVRRRNLVTHKDTLVIKYLLDKRYAGELLKTWPRRRIGKFDLVPYYARKSLDAERRNRPSWEPLTSSVSIERAVQDTGVQKMLRSFHFMLEYRGLVLRARTYPYRLEDADGRLVLTHDKDRDRRWLHGDPLLTAYAAPGRRHRPPLGDFADELLAEQEFAELVVAPDRNDERTSKFAGPYFGERTVKVRIRERLDADSLVVDTPFGRDDLPPLGWLRPDEDRGTEIQLRREIKGYDSLAHKAGLARTLYEPRSIALRAGRGALPAGGNPEEQLRGRADEVIGGMLKLHPFYALQGPPGTGKSTVVARALRTFLGSEYGSRVLVSAQSNDALDQLGGKIVEELRTQIEDRSLLVLRELSKSKDRQDLPPALRRHTAEALTNDLVEHIERRVRNGYEGVRPGEEDLMDRWAGLAKDISVELTERIKSGADIVLATCSIASTLTDEMRDPSDMFDWVIIEEAAKAWPTEITIPLALGVRWTLIGDYLQLGPHRAQEIETFLEGLATNQDERIRLHYDQRESYLEFVQLFRRFFEGHRPGATAAAESPRDVLDMQFRMHRDISLPFARAFYPPVTEDDLDGTFLKTDPELSRVHAHARPPYLAGAPLVWLDTSRNDCGDQGYWWNPGEVALVEGLVRAMGLADRRSPKELTVLTPYRRQVRELRKGFLDGRVHTVHSFQGGEADTVVISLVRSGDRGPDSRRNVGHTAQPDVVNVMLSRARSLLVVVGDIAHFERHGGKDWQKIIQVFRTEGRVVDASTGEIVEWRPEAEPDPAERPDPPATGAGAVSIPAQASAPPDAAPRETDGANDANDPAGTTAAGTVPTADTDAAGTTGEKP</sequence>
<dbReference type="InterPro" id="IPR041679">
    <property type="entry name" value="DNA2/NAM7-like_C"/>
</dbReference>
<reference evidence="3 4" key="1">
    <citation type="submission" date="2024-10" db="EMBL/GenBank/DDBJ databases">
        <title>The Natural Products Discovery Center: Release of the First 8490 Sequenced Strains for Exploring Actinobacteria Biosynthetic Diversity.</title>
        <authorList>
            <person name="Kalkreuter E."/>
            <person name="Kautsar S.A."/>
            <person name="Yang D."/>
            <person name="Bader C.D."/>
            <person name="Teijaro C.N."/>
            <person name="Fluegel L."/>
            <person name="Davis C.M."/>
            <person name="Simpson J.R."/>
            <person name="Lauterbach L."/>
            <person name="Steele A.D."/>
            <person name="Gui C."/>
            <person name="Meng S."/>
            <person name="Li G."/>
            <person name="Viehrig K."/>
            <person name="Ye F."/>
            <person name="Su P."/>
            <person name="Kiefer A.F."/>
            <person name="Nichols A."/>
            <person name="Cepeda A.J."/>
            <person name="Yan W."/>
            <person name="Fan B."/>
            <person name="Jiang Y."/>
            <person name="Adhikari A."/>
            <person name="Zheng C.-J."/>
            <person name="Schuster L."/>
            <person name="Cowan T.M."/>
            <person name="Smanski M.J."/>
            <person name="Chevrette M.G."/>
            <person name="De Carvalho L.P.S."/>
            <person name="Shen B."/>
        </authorList>
    </citation>
    <scope>NUCLEOTIDE SEQUENCE [LARGE SCALE GENOMIC DNA]</scope>
    <source>
        <strain evidence="3 4">NPDC048229</strain>
    </source>
</reference>
<dbReference type="InterPro" id="IPR047187">
    <property type="entry name" value="SF1_C_Upf1"/>
</dbReference>
<dbReference type="SUPFAM" id="SSF52540">
    <property type="entry name" value="P-loop containing nucleoside triphosphate hydrolases"/>
    <property type="match status" value="1"/>
</dbReference>
<organism evidence="3 4">
    <name type="scientific">Streptomyces omiyaensis</name>
    <dbReference type="NCBI Taxonomy" id="68247"/>
    <lineage>
        <taxon>Bacteria</taxon>
        <taxon>Bacillati</taxon>
        <taxon>Actinomycetota</taxon>
        <taxon>Actinomycetes</taxon>
        <taxon>Kitasatosporales</taxon>
        <taxon>Streptomycetaceae</taxon>
        <taxon>Streptomyces</taxon>
    </lineage>
</organism>
<feature type="domain" description="Protein kinase" evidence="2">
    <location>
        <begin position="1"/>
        <end position="349"/>
    </location>
</feature>
<dbReference type="Gene3D" id="3.40.50.300">
    <property type="entry name" value="P-loop containing nucleotide triphosphate hydrolases"/>
    <property type="match status" value="2"/>
</dbReference>
<evidence type="ECO:0000256" key="1">
    <source>
        <dbReference type="SAM" id="MobiDB-lite"/>
    </source>
</evidence>
<dbReference type="InterPro" id="IPR027417">
    <property type="entry name" value="P-loop_NTPase"/>
</dbReference>
<comment type="caution">
    <text evidence="3">The sequence shown here is derived from an EMBL/GenBank/DDBJ whole genome shotgun (WGS) entry which is preliminary data.</text>
</comment>
<dbReference type="Pfam" id="PF13086">
    <property type="entry name" value="AAA_11"/>
    <property type="match status" value="2"/>
</dbReference>
<name>A0ABW7BV86_9ACTN</name>
<dbReference type="SUPFAM" id="SSF56112">
    <property type="entry name" value="Protein kinase-like (PK-like)"/>
    <property type="match status" value="1"/>
</dbReference>
<dbReference type="CDD" id="cd18808">
    <property type="entry name" value="SF1_C_Upf1"/>
    <property type="match status" value="1"/>
</dbReference>
<evidence type="ECO:0000259" key="2">
    <source>
        <dbReference type="PROSITE" id="PS50011"/>
    </source>
</evidence>
<dbReference type="Pfam" id="PF13087">
    <property type="entry name" value="AAA_12"/>
    <property type="match status" value="1"/>
</dbReference>
<accession>A0ABW7BV86</accession>
<feature type="compositionally biased region" description="Basic and acidic residues" evidence="1">
    <location>
        <begin position="1219"/>
        <end position="1234"/>
    </location>
</feature>
<dbReference type="Gene3D" id="1.10.510.10">
    <property type="entry name" value="Transferase(Phosphotransferase) domain 1"/>
    <property type="match status" value="1"/>
</dbReference>
<dbReference type="SMART" id="SM00382">
    <property type="entry name" value="AAA"/>
    <property type="match status" value="1"/>
</dbReference>
<feature type="compositionally biased region" description="Low complexity" evidence="1">
    <location>
        <begin position="1268"/>
        <end position="1293"/>
    </location>
</feature>
<evidence type="ECO:0000313" key="4">
    <source>
        <dbReference type="Proteomes" id="UP001604282"/>
    </source>
</evidence>
<evidence type="ECO:0000313" key="3">
    <source>
        <dbReference type="EMBL" id="MFG3191410.1"/>
    </source>
</evidence>
<keyword evidence="4" id="KW-1185">Reference proteome</keyword>
<dbReference type="PROSITE" id="PS50011">
    <property type="entry name" value="PROTEIN_KINASE_DOM"/>
    <property type="match status" value="1"/>
</dbReference>
<dbReference type="Proteomes" id="UP001604282">
    <property type="component" value="Unassembled WGS sequence"/>
</dbReference>